<protein>
    <submittedName>
        <fullName evidence="1">Uncharacterized protein</fullName>
    </submittedName>
</protein>
<keyword evidence="2" id="KW-1185">Reference proteome</keyword>
<comment type="caution">
    <text evidence="1">The sequence shown here is derived from an EMBL/GenBank/DDBJ whole genome shotgun (WGS) entry which is preliminary data.</text>
</comment>
<name>A0ACC2PJW0_9HYME</name>
<evidence type="ECO:0000313" key="1">
    <source>
        <dbReference type="EMBL" id="KAJ8683647.1"/>
    </source>
</evidence>
<accession>A0ACC2PJW0</accession>
<reference evidence="1" key="1">
    <citation type="submission" date="2023-04" db="EMBL/GenBank/DDBJ databases">
        <title>A chromosome-level genome assembly of the parasitoid wasp Eretmocerus hayati.</title>
        <authorList>
            <person name="Zhong Y."/>
            <person name="Liu S."/>
            <person name="Liu Y."/>
        </authorList>
    </citation>
    <scope>NUCLEOTIDE SEQUENCE</scope>
    <source>
        <strain evidence="1">ZJU_SS_LIU_2023</strain>
    </source>
</reference>
<proteinExistence type="predicted"/>
<evidence type="ECO:0000313" key="2">
    <source>
        <dbReference type="Proteomes" id="UP001239111"/>
    </source>
</evidence>
<dbReference type="EMBL" id="CM056741">
    <property type="protein sequence ID" value="KAJ8683647.1"/>
    <property type="molecule type" value="Genomic_DNA"/>
</dbReference>
<gene>
    <name evidence="1" type="ORF">QAD02_019439</name>
</gene>
<sequence length="616" mass="70278">MLSVSECESHGLGVGVEPLGHYFRIELQGPGALQLKRVDLSSAFVVLLVHVVLTQPMAALLSAELVQLSKPALIKEISSPEWNVQIDSKSSKLAGYTALHMAIEYYRQNKPDDSMDTIKFLLGHGADGTILNSKNETALHMAFKKGLEDIVFIILTSNDSIPRNPMDNFGLTHFHIACSKNLPHIVTRFLEIGVDVNEPTDFFADIRINDENDTMIVGGFTPLHVAVWYRIEEVVDVLLRHGANTNVKDSRGLTPLHIACVGIFNERIVEQLLSLGRADPNMMNVMNQTPLHVLMRYGQVDMCSVETLLRYTTLVNTISFGWGKPSPIKYAFEMRNFDIIRTMIRKGSDLNEQLSEKAPNLLHLLFRGELHGSNNHLTRIEYLTIIDLLTEKGFDIDFQDEFGRRPIHEAIKEEDIEGVLALLISGTDINKFPGDYPTVFEGTWVEPVPDKMEYIKIILMKHVTIMKTLGFYVCSEVFHDYKLELERFPDKNFGSLELNSQQKMELEKMKRVFISREWTLYDFLKKKENEVALIVDKQVLREIMASDYICREYPELGCVLKLQFRKSLARKKLLDLSIEPLKLSIDALLPDLCWENVMKHLSDDDLRKIIEPSDEN</sequence>
<organism evidence="1 2">
    <name type="scientific">Eretmocerus hayati</name>
    <dbReference type="NCBI Taxonomy" id="131215"/>
    <lineage>
        <taxon>Eukaryota</taxon>
        <taxon>Metazoa</taxon>
        <taxon>Ecdysozoa</taxon>
        <taxon>Arthropoda</taxon>
        <taxon>Hexapoda</taxon>
        <taxon>Insecta</taxon>
        <taxon>Pterygota</taxon>
        <taxon>Neoptera</taxon>
        <taxon>Endopterygota</taxon>
        <taxon>Hymenoptera</taxon>
        <taxon>Apocrita</taxon>
        <taxon>Proctotrupomorpha</taxon>
        <taxon>Chalcidoidea</taxon>
        <taxon>Aphelinidae</taxon>
        <taxon>Aphelininae</taxon>
        <taxon>Eretmocerus</taxon>
    </lineage>
</organism>
<dbReference type="Proteomes" id="UP001239111">
    <property type="component" value="Chromosome 1"/>
</dbReference>